<dbReference type="EC" id="3.5.1.28" evidence="3"/>
<proteinExistence type="predicted"/>
<evidence type="ECO:0000256" key="1">
    <source>
        <dbReference type="ARBA" id="ARBA00022801"/>
    </source>
</evidence>
<keyword evidence="1 3" id="KW-0378">Hydrolase</keyword>
<evidence type="ECO:0000259" key="2">
    <source>
        <dbReference type="SMART" id="SM00646"/>
    </source>
</evidence>
<dbReference type="EMBL" id="JBJUVG010000003">
    <property type="protein sequence ID" value="MFM9413358.1"/>
    <property type="molecule type" value="Genomic_DNA"/>
</dbReference>
<keyword evidence="4" id="KW-1185">Reference proteome</keyword>
<dbReference type="Pfam" id="PF01520">
    <property type="entry name" value="Amidase_3"/>
    <property type="match status" value="1"/>
</dbReference>
<sequence length="408" mass="43980">MVKIGIDPGHGGADAGACGMGYQEKDIALDVALKLRDRLAAAGVEVVMSRDGDWKYYLDQGADLTRRAQVFNEAGCDAVISLHLNSAMQPAWGVETYTWDGNSVANAFGDAVHNAVKHLGSVDRGRKWANFAIIRETDAVACLVEMSFINSDDVYNVAGKEDTWADALCKGICGYFGLAAKPAPATQPQHPSSDAIIAPASATVDQGRAWAKSKGAAPWFIDQAQTYWDVATKAGVNPAGVYAQSAIETGFGNFGGVIDETYKNPCGLKRTEGGGNYDPGAHMRFTDWQEGVTAQVHHLLLYAGQPQNPTPDPRHFAWLSGKAKTWQALGGNWAPSTAYGDKIVALMREIESTPAAKPAKAKVPEWALDDYTKAKENGFIDGTRLFDAPTRLELAVVAQRVYDKLKER</sequence>
<dbReference type="Gene3D" id="3.40.630.40">
    <property type="entry name" value="Zn-dependent exopeptidases"/>
    <property type="match status" value="1"/>
</dbReference>
<comment type="caution">
    <text evidence="3">The sequence shown here is derived from an EMBL/GenBank/DDBJ whole genome shotgun (WGS) entry which is preliminary data.</text>
</comment>
<dbReference type="CDD" id="cd02696">
    <property type="entry name" value="MurNAc-LAA"/>
    <property type="match status" value="1"/>
</dbReference>
<dbReference type="Proteomes" id="UP001631949">
    <property type="component" value="Unassembled WGS sequence"/>
</dbReference>
<evidence type="ECO:0000313" key="3">
    <source>
        <dbReference type="EMBL" id="MFM9413358.1"/>
    </source>
</evidence>
<dbReference type="Pfam" id="PF01832">
    <property type="entry name" value="Glucosaminidase"/>
    <property type="match status" value="1"/>
</dbReference>
<dbReference type="SUPFAM" id="SSF53187">
    <property type="entry name" value="Zn-dependent exopeptidases"/>
    <property type="match status" value="1"/>
</dbReference>
<gene>
    <name evidence="3" type="ORF">ACKQTC_03145</name>
</gene>
<dbReference type="GO" id="GO:0008745">
    <property type="term" value="F:N-acetylmuramoyl-L-alanine amidase activity"/>
    <property type="evidence" value="ECO:0007669"/>
    <property type="project" value="UniProtKB-EC"/>
</dbReference>
<dbReference type="SMART" id="SM00646">
    <property type="entry name" value="Ami_3"/>
    <property type="match status" value="1"/>
</dbReference>
<dbReference type="PANTHER" id="PTHR30404">
    <property type="entry name" value="N-ACETYLMURAMOYL-L-ALANINE AMIDASE"/>
    <property type="match status" value="1"/>
</dbReference>
<protein>
    <submittedName>
        <fullName evidence="3">N-acetylmuramoyl-L-alanine amidase</fullName>
        <ecNumber evidence="3">3.5.1.28</ecNumber>
    </submittedName>
</protein>
<dbReference type="RefSeq" id="WP_408976976.1">
    <property type="nucleotide sequence ID" value="NZ_JBJUVG010000003.1"/>
</dbReference>
<accession>A0ABW9GZ11</accession>
<evidence type="ECO:0000313" key="4">
    <source>
        <dbReference type="Proteomes" id="UP001631949"/>
    </source>
</evidence>
<dbReference type="InterPro" id="IPR002901">
    <property type="entry name" value="MGlyc_endo_b_GlcNAc-like_dom"/>
</dbReference>
<dbReference type="InterPro" id="IPR050695">
    <property type="entry name" value="N-acetylmuramoyl_amidase_3"/>
</dbReference>
<reference evidence="3 4" key="1">
    <citation type="journal article" date="2016" name="Int. J. Syst. Evol. Microbiol.">
        <title>Peptococcus simiae sp. nov., isolated from rhesus macaque faeces and emended description of the genus Peptococcus.</title>
        <authorList>
            <person name="Shkoporov A.N."/>
            <person name="Efimov B.A."/>
            <person name="Kondova I."/>
            <person name="Ouwerling B."/>
            <person name="Chaplin A.V."/>
            <person name="Shcherbakova V.A."/>
            <person name="Langermans J.A.M."/>
        </authorList>
    </citation>
    <scope>NUCLEOTIDE SEQUENCE [LARGE SCALE GENOMIC DNA]</scope>
    <source>
        <strain evidence="3 4">M108</strain>
    </source>
</reference>
<name>A0ABW9GZ11_9FIRM</name>
<organism evidence="3 4">
    <name type="scientific">Peptococcus simiae</name>
    <dbReference type="NCBI Taxonomy" id="1643805"/>
    <lineage>
        <taxon>Bacteria</taxon>
        <taxon>Bacillati</taxon>
        <taxon>Bacillota</taxon>
        <taxon>Clostridia</taxon>
        <taxon>Eubacteriales</taxon>
        <taxon>Peptococcaceae</taxon>
        <taxon>Peptococcus</taxon>
    </lineage>
</organism>
<dbReference type="InterPro" id="IPR002508">
    <property type="entry name" value="MurNAc-LAA_cat"/>
</dbReference>
<dbReference type="PANTHER" id="PTHR30404:SF0">
    <property type="entry name" value="N-ACETYLMURAMOYL-L-ALANINE AMIDASE AMIC"/>
    <property type="match status" value="1"/>
</dbReference>
<feature type="domain" description="MurNAc-LAA" evidence="2">
    <location>
        <begin position="68"/>
        <end position="173"/>
    </location>
</feature>